<dbReference type="SMART" id="SM01294">
    <property type="entry name" value="PKS_PP_betabranch"/>
    <property type="match status" value="1"/>
</dbReference>
<reference evidence="5 6" key="1">
    <citation type="submission" date="2019-06" db="EMBL/GenBank/DDBJ databases">
        <title>Genome Sequence of the Brown Rot Fungal Pathogen Monilinia fructicola.</title>
        <authorList>
            <person name="De Miccolis Angelini R.M."/>
            <person name="Landi L."/>
            <person name="Abate D."/>
            <person name="Pollastro S."/>
            <person name="Romanazzi G."/>
            <person name="Faretra F."/>
        </authorList>
    </citation>
    <scope>NUCLEOTIDE SEQUENCE [LARGE SCALE GENOMIC DNA]</scope>
    <source>
        <strain evidence="5 6">Mfrc123</strain>
    </source>
</reference>
<gene>
    <name evidence="5" type="ORF">EYC84_007048</name>
</gene>
<evidence type="ECO:0000313" key="6">
    <source>
        <dbReference type="Proteomes" id="UP000322873"/>
    </source>
</evidence>
<dbReference type="VEuPathDB" id="FungiDB:MFRU_033g00920"/>
<dbReference type="Proteomes" id="UP000322873">
    <property type="component" value="Unassembled WGS sequence"/>
</dbReference>
<dbReference type="Gene3D" id="3.30.559.10">
    <property type="entry name" value="Chloramphenicol acetyltransferase-like domain"/>
    <property type="match status" value="3"/>
</dbReference>
<sequence>MSLTDATSKLSLQPTEVDHLDCILGKEAVRNHDQTRTKDPTVFHYNTSLPVHNSGFAAPTLSYAALATVLASHTGSSEIRFNMVPDDVQALQASFKDLNIESSTVDVPLTIGIDWKLDIQDFLHSVQVRLDNLSSHGNQYVTQVSEGFVRPQHLTERAGEPQHKNGFTSLPHFALLIYSSLHQDEVQLKFITNSSAIGLKTIEHICRQYVDTLESICSTGSEEGRPVSDLRVADMQDLCDIWTWNSKVPEKVDSLIHDLFSSIVQCQPDSLAITAHDGELTYRELDKLSTQLAHHLTELDVQNTIVPVHLEKSLWTPVAQLAVMKAGAVSVVLDASQPMERLRIIVDEVHPRLILTSVANEAVTYRLSDKPVLVVGKETLSQLRPYAADLELPIILPSARLYVVFTSGSTGTPKGAVITHSNFASAIKYQQKALKFKAGQRVFDFASYAFDVAWSNFLHTITAGGCLCIPSDEERKQDLPSALRKYRVDYAHLTPSVAWFSSEELPESVKIMQFSGEVLKASIVEAFNKKVAIINTYGPAECSVTSTVQQIGTSPNKNPPIGHGLGACMWVVNLNGTQLVPIGEVGELWIEGPIVGEGYLNDPEKTAAVFVDDPQWLARCGFTADKQGRRGRFYRTGDLVRYNREDTSLSFVGRKDSQVKIRGQRVELEEIEYNLRKTLGEDLQKSMQVVAEVIHPLGSTKPALVALVCHQNNELHIDLANFIRPAVALWDYKLPSIVPAYMIPSAYIPMNKFPMTATGKMDRRRLREAASAAFWDHATSDENMERTLPTSEVEQKMLQIWSDVLNLSESKISIDAAFTRLGGDSITAMQVVSRCLSRDIFITVGDVLRLRTIRDLAAGSKIKMQKRTAVVSNKDTPGQLWPLSPMQQLFFDAHPNGLNHYTQSFLLRVTQPVTFDMLRAALAIVVQRHSMLRSRFHYNHNTKAWEQMTVPVGDDTFAVEEHSYLNDGSFQEIVQTRQTALDLHHGPVFAVDLFSGMSDDQTLLLSAHHVIIDLVSWRVIWHDLAQCLSGIQPLQLPPVPISFQTWCQLQSEEGYMLNPAEVLPYSVEAAQLKYWGLGPGDNSFADSDAYEYILDTETTTLLLGSSNDNLSTETIDVLIGTLVYSFRKAFADRTAPAIFIEGHGREPVSGAEVDLAETVGWFTTLHPISVPGTSKNSLVDSIRYAKDTRMRVPGKGRPYIASRYHSTVGHEAFADHRSVELLLNYRGVFQQLENVDALLQRENRPERTVAIQEFGNAYQRMALIEINVVVEAGRMRISTTTHQRMNHRDRLEYWLLNLFPEALQDASRDLLATQTQPTLADLPLLSISYESLHVLLGEQLTARGVPPATIRDIYPCTPMQEGILLSENKGAASYNNSWVWRCFSSKSTSLTKLPGIMVERLATAWKTVIRRHSVFATIFASHPETGRYLQVLLLDPELHCINVRISSPQSATQYLLEMERPNLATFTNQPEYAVTICHNSDGEVACRLDMSHALIDASSIPVLLKDLANVYTEEHAKDMSNPPHFREVVGYIQRNKSLMTRLSYWQTHLAGAQKCELLGDLCLGNTNRANGGQKYGLIPLSGATTSLIAAYCREHNITRAVFLQVAWSLVLAQFTGMTEVCFGYVCSGRDTPVDGIEAIVGPLISMLVARIDLSVPQLEDLLPMVGEQSIEHLAHQHTSLAEIHHAIGSKSPLFNTAITVREAHFYGTKDGLQLGEVREEDPHEYDVVLTSKLNEQETEISIQYRGDYMSLGIAQAIAGGLISAITYIVGFPGGKGPKSQSTPTAESSLYKSYFEHLNGIDESSVVSHWSNRFKDLDGNAFPSLPLAFYQPQPDSTEEHVVSMQDWPEHYTVSSLVEVAWASVQAAYTNLDDTWFGVLSCEAEPTPLQLAGALPTRIALGCKQNVSDLLGRLSNRTDRNVLNVLRVRQLSDEAARACQFQSLLIVISPTRKSLNIRESQIYNQEQLGKEENLVPTRPLALTIQCFVDHSEIRLRANFDCRVIKNEQVWRILRQFACALRWLSEPSNGQRNVSDIETASDQDLRKIWDWNSTVPEPIDLLVHDLFTQVVQRQPEAPAISAWDGELTYQKLDDLSTRLARHLVQLEVGHGTIIPIYIEKSMWTPVAQLAVMKAGAASVLLDSTQPVERAKLVADQIRSKVIISSPINKESASLLGAIDLLILNWSFIESISHANGHSHLLRTSVPSDLLYIVFTSGSTGMPKGAMITHGNFASAIHYQQRALGYTSGIRVYDFVSYAFDVTWSNMLHSLTSGACLCIPSDEQRKNDIISSINSSKATMIDLTPSVLRLLQSQDMPQLSRVLLSGESFTKTALGDWASHPGLLNTYGPAECSVKATMAPVDLISSENDIGWGEGLITWIVSVDNPDKLAPLGAIGELWLEGPLVGQGYLDDQEKTAAAFVKDPPWLLRGGYCHSGRHGRLYRTGDLVRYGTSGESGKLCFIGRKDSQIKIRGQRVELGEVEWHVRNSLMKSGKEQVEVLADVVLPRDGINPMLVAFVCIGGDKTAPLKLTAGLEDRLKNILPAYMVPTAYIPVAEIPVGPTGKTDRKRIREIGSSLTLQELVNSHAHRGSSDGAYVPSPTEALLIELWATVLGLDNSQISPDDNFLRLGGDSIGAMRLVGVARKIGLTISVSDVFRWPHLAELAQELDARSSTLMPFRNHQVPDPFTLLGKNLSADEVRAQAASMCDVELSQIADVFPCTPLQAGLFAITMRRPGDYILRQARLLKDHINVQKFREAWERVVTAIPILRTRIVHIPDYGLVQVTIDQESCHWTFGRDVNEVMRELENSAVDLGRPLANFALVEDQNERNGRAFFYLKEQSDQEAEEFWRAQLQGVEAQPFFILPSPGYQPRSDQIVQLELDSLDWGVSGRQMPVPKIEQVAGPTIATVPLRVVVNREASIEELLQLVQTQGVDMTPFEQTGLQRIQQIDSDCERASKFQTLLIVQPETQSESHRQLSLFQQQHTIARRQPNAPAICAWDGDLSYQELDDLSTRLARSLIVESSDSKISGTIIPLYFKKSKWMPVAQLGVMKAGASSVALDASLPIGRLRSIIEQVEPRLILSSSAEESQATQLADRVRLVDNALKDFQPSMEVKLPAVNPSSTLYVVFTSGSTGTPKGAMVSHSNFASAIRYQQQPLKLNYQSRVYDFVSYAFDVSWSNVLQTLCTGGCLCIPPESERWNDPGKWMRQFKVNYVHLTPTVARLLQGVHLPDLKIVSFIGEPLKMADAAYWRNKATVINTYGPAECTPVATVQVVDPNVSGDPSVGKGVGAQTWVVDISGGEQKLAAIGAVGELWLQGPLDPPWLLCGNELDFSGQRRMLYRTGDLVRYKSNGTLCFVGRKDAQVKIRGQRVELGDVEHHVQLAFSSLHLSQVVADMIVPADSNDAVLVAFLQREINLDSSATKAKVRTAGAPAGDTYRS</sequence>
<dbReference type="FunFam" id="3.30.300.30:FF:000015">
    <property type="entry name" value="Nonribosomal peptide synthase SidD"/>
    <property type="match status" value="2"/>
</dbReference>
<keyword evidence="1" id="KW-0596">Phosphopantetheine</keyword>
<dbReference type="InterPro" id="IPR001242">
    <property type="entry name" value="Condensation_dom"/>
</dbReference>
<dbReference type="InterPro" id="IPR020845">
    <property type="entry name" value="AMP-binding_CS"/>
</dbReference>
<name>A0A5M9KAA7_MONFR</name>
<keyword evidence="6" id="KW-1185">Reference proteome</keyword>
<dbReference type="VEuPathDB" id="FungiDB:MFRU_023g00630"/>
<dbReference type="Pfam" id="PF00550">
    <property type="entry name" value="PP-binding"/>
    <property type="match status" value="2"/>
</dbReference>
<dbReference type="PROSITE" id="PS50075">
    <property type="entry name" value="CARRIER"/>
    <property type="match status" value="2"/>
</dbReference>
<dbReference type="InterPro" id="IPR045851">
    <property type="entry name" value="AMP-bd_C_sf"/>
</dbReference>
<dbReference type="InterPro" id="IPR010071">
    <property type="entry name" value="AA_adenyl_dom"/>
</dbReference>
<evidence type="ECO:0000256" key="2">
    <source>
        <dbReference type="ARBA" id="ARBA00022553"/>
    </source>
</evidence>
<dbReference type="Gene3D" id="3.30.559.30">
    <property type="entry name" value="Nonribosomal peptide synthetase, condensation domain"/>
    <property type="match status" value="4"/>
</dbReference>
<dbReference type="SUPFAM" id="SSF56801">
    <property type="entry name" value="Acetyl-CoA synthetase-like"/>
    <property type="match status" value="3"/>
</dbReference>
<dbReference type="InterPro" id="IPR023213">
    <property type="entry name" value="CAT-like_dom_sf"/>
</dbReference>
<dbReference type="SUPFAM" id="SSF52777">
    <property type="entry name" value="CoA-dependent acyltransferases"/>
    <property type="match status" value="8"/>
</dbReference>
<dbReference type="Gene3D" id="3.40.50.12780">
    <property type="entry name" value="N-terminal domain of ligase-like"/>
    <property type="match status" value="3"/>
</dbReference>
<dbReference type="InterPro" id="IPR020806">
    <property type="entry name" value="PKS_PP-bd"/>
</dbReference>
<dbReference type="InterPro" id="IPR036736">
    <property type="entry name" value="ACP-like_sf"/>
</dbReference>
<dbReference type="GO" id="GO:0005737">
    <property type="term" value="C:cytoplasm"/>
    <property type="evidence" value="ECO:0007669"/>
    <property type="project" value="TreeGrafter"/>
</dbReference>
<dbReference type="GO" id="GO:0031177">
    <property type="term" value="F:phosphopantetheine binding"/>
    <property type="evidence" value="ECO:0007669"/>
    <property type="project" value="InterPro"/>
</dbReference>
<dbReference type="PROSITE" id="PS00455">
    <property type="entry name" value="AMP_BINDING"/>
    <property type="match status" value="3"/>
</dbReference>
<dbReference type="PANTHER" id="PTHR45527">
    <property type="entry name" value="NONRIBOSOMAL PEPTIDE SYNTHETASE"/>
    <property type="match status" value="1"/>
</dbReference>
<dbReference type="Gene3D" id="3.30.300.30">
    <property type="match status" value="3"/>
</dbReference>
<dbReference type="GO" id="GO:0044550">
    <property type="term" value="P:secondary metabolite biosynthetic process"/>
    <property type="evidence" value="ECO:0007669"/>
    <property type="project" value="TreeGrafter"/>
</dbReference>
<keyword evidence="3" id="KW-0436">Ligase</keyword>
<dbReference type="InterPro" id="IPR000873">
    <property type="entry name" value="AMP-dep_synth/lig_dom"/>
</dbReference>
<feature type="domain" description="Carrier" evidence="4">
    <location>
        <begin position="788"/>
        <end position="864"/>
    </location>
</feature>
<dbReference type="GO" id="GO:0016874">
    <property type="term" value="F:ligase activity"/>
    <property type="evidence" value="ECO:0007669"/>
    <property type="project" value="UniProtKB-KW"/>
</dbReference>
<dbReference type="CDD" id="cd19542">
    <property type="entry name" value="CT_NRPS-like"/>
    <property type="match status" value="1"/>
</dbReference>
<dbReference type="SUPFAM" id="SSF47336">
    <property type="entry name" value="ACP-like"/>
    <property type="match status" value="2"/>
</dbReference>
<dbReference type="SMART" id="SM00823">
    <property type="entry name" value="PKS_PP"/>
    <property type="match status" value="2"/>
</dbReference>
<dbReference type="PANTHER" id="PTHR45527:SF1">
    <property type="entry name" value="FATTY ACID SYNTHASE"/>
    <property type="match status" value="1"/>
</dbReference>
<keyword evidence="2" id="KW-0597">Phosphoprotein</keyword>
<dbReference type="CDD" id="cd05918">
    <property type="entry name" value="A_NRPS_SidN3_like"/>
    <property type="match status" value="3"/>
</dbReference>
<evidence type="ECO:0000259" key="4">
    <source>
        <dbReference type="PROSITE" id="PS50075"/>
    </source>
</evidence>
<dbReference type="GO" id="GO:0043041">
    <property type="term" value="P:amino acid activation for nonribosomal peptide biosynthetic process"/>
    <property type="evidence" value="ECO:0007669"/>
    <property type="project" value="TreeGrafter"/>
</dbReference>
<dbReference type="FunFam" id="3.30.559.30:FF:000002">
    <property type="entry name" value="Nonribosomal peptide synthase Pes1"/>
    <property type="match status" value="1"/>
</dbReference>
<proteinExistence type="predicted"/>
<dbReference type="Pfam" id="PF00668">
    <property type="entry name" value="Condensation"/>
    <property type="match status" value="2"/>
</dbReference>
<dbReference type="InterPro" id="IPR009081">
    <property type="entry name" value="PP-bd_ACP"/>
</dbReference>
<dbReference type="Pfam" id="PF00501">
    <property type="entry name" value="AMP-binding"/>
    <property type="match status" value="3"/>
</dbReference>
<dbReference type="Gene3D" id="1.10.1200.10">
    <property type="entry name" value="ACP-like"/>
    <property type="match status" value="2"/>
</dbReference>
<dbReference type="InterPro" id="IPR042099">
    <property type="entry name" value="ANL_N_sf"/>
</dbReference>
<accession>A0A5M9KAA7</accession>
<feature type="domain" description="Carrier" evidence="4">
    <location>
        <begin position="2595"/>
        <end position="2668"/>
    </location>
</feature>
<dbReference type="NCBIfam" id="NF003417">
    <property type="entry name" value="PRK04813.1"/>
    <property type="match status" value="3"/>
</dbReference>
<evidence type="ECO:0000256" key="1">
    <source>
        <dbReference type="ARBA" id="ARBA00022450"/>
    </source>
</evidence>
<comment type="caution">
    <text evidence="5">The sequence shown here is derived from an EMBL/GenBank/DDBJ whole genome shotgun (WGS) entry which is preliminary data.</text>
</comment>
<dbReference type="CDD" id="cd19545">
    <property type="entry name" value="FUM14_C_NRPS-like"/>
    <property type="match status" value="1"/>
</dbReference>
<evidence type="ECO:0000256" key="3">
    <source>
        <dbReference type="ARBA" id="ARBA00022598"/>
    </source>
</evidence>
<organism evidence="5 6">
    <name type="scientific">Monilinia fructicola</name>
    <name type="common">Brown rot fungus</name>
    <name type="synonym">Ciboria fructicola</name>
    <dbReference type="NCBI Taxonomy" id="38448"/>
    <lineage>
        <taxon>Eukaryota</taxon>
        <taxon>Fungi</taxon>
        <taxon>Dikarya</taxon>
        <taxon>Ascomycota</taxon>
        <taxon>Pezizomycotina</taxon>
        <taxon>Leotiomycetes</taxon>
        <taxon>Helotiales</taxon>
        <taxon>Sclerotiniaceae</taxon>
        <taxon>Monilinia</taxon>
    </lineage>
</organism>
<dbReference type="NCBIfam" id="TIGR01733">
    <property type="entry name" value="AA-adenyl-dom"/>
    <property type="match status" value="1"/>
</dbReference>
<protein>
    <recommendedName>
        <fullName evidence="4">Carrier domain-containing protein</fullName>
    </recommendedName>
</protein>
<dbReference type="EMBL" id="VICG01000001">
    <property type="protein sequence ID" value="KAA8577032.1"/>
    <property type="molecule type" value="Genomic_DNA"/>
</dbReference>
<evidence type="ECO:0000313" key="5">
    <source>
        <dbReference type="EMBL" id="KAA8577032.1"/>
    </source>
</evidence>